<protein>
    <recommendedName>
        <fullName evidence="10">Sushi domain-containing protein</fullName>
    </recommendedName>
</protein>
<keyword evidence="3" id="KW-0677">Repeat</keyword>
<dbReference type="Proteomes" id="UP000828390">
    <property type="component" value="Unassembled WGS sequence"/>
</dbReference>
<dbReference type="SMART" id="SM00032">
    <property type="entry name" value="CCP"/>
    <property type="match status" value="2"/>
</dbReference>
<feature type="transmembrane region" description="Helical" evidence="8">
    <location>
        <begin position="417"/>
        <end position="441"/>
    </location>
</feature>
<dbReference type="InterPro" id="IPR000436">
    <property type="entry name" value="Sushi_SCR_CCP_dom"/>
</dbReference>
<dbReference type="PANTHER" id="PTHR46393">
    <property type="entry name" value="SUSHI DOMAIN-CONTAINING PROTEIN"/>
    <property type="match status" value="1"/>
</dbReference>
<keyword evidence="8" id="KW-1133">Transmembrane helix</keyword>
<evidence type="ECO:0000256" key="8">
    <source>
        <dbReference type="SAM" id="Phobius"/>
    </source>
</evidence>
<evidence type="ECO:0000256" key="5">
    <source>
        <dbReference type="ARBA" id="ARBA00023180"/>
    </source>
</evidence>
<dbReference type="AlphaFoldDB" id="A0A9D4R3D3"/>
<keyword evidence="8" id="KW-0812">Transmembrane</keyword>
<feature type="region of interest" description="Disordered" evidence="7">
    <location>
        <begin position="307"/>
        <end position="326"/>
    </location>
</feature>
<evidence type="ECO:0000259" key="10">
    <source>
        <dbReference type="PROSITE" id="PS50923"/>
    </source>
</evidence>
<evidence type="ECO:0000313" key="11">
    <source>
        <dbReference type="EMBL" id="KAH3853591.1"/>
    </source>
</evidence>
<feature type="compositionally biased region" description="Basic and acidic residues" evidence="7">
    <location>
        <begin position="467"/>
        <end position="480"/>
    </location>
</feature>
<evidence type="ECO:0000256" key="7">
    <source>
        <dbReference type="SAM" id="MobiDB-lite"/>
    </source>
</evidence>
<dbReference type="OrthoDB" id="6480633at2759"/>
<feature type="domain" description="Sushi" evidence="10">
    <location>
        <begin position="23"/>
        <end position="80"/>
    </location>
</feature>
<keyword evidence="2 9" id="KW-0732">Signal</keyword>
<dbReference type="InterPro" id="IPR035976">
    <property type="entry name" value="Sushi/SCR/CCP_sf"/>
</dbReference>
<dbReference type="Pfam" id="PF00084">
    <property type="entry name" value="Sushi"/>
    <property type="match status" value="2"/>
</dbReference>
<evidence type="ECO:0000256" key="4">
    <source>
        <dbReference type="ARBA" id="ARBA00023157"/>
    </source>
</evidence>
<feature type="domain" description="Sushi" evidence="10">
    <location>
        <begin position="81"/>
        <end position="140"/>
    </location>
</feature>
<comment type="caution">
    <text evidence="6">Lacks conserved residue(s) required for the propagation of feature annotation.</text>
</comment>
<keyword evidence="5" id="KW-0325">Glycoprotein</keyword>
<proteinExistence type="predicted"/>
<gene>
    <name evidence="11" type="ORF">DPMN_096120</name>
</gene>
<feature type="chain" id="PRO_5039235572" description="Sushi domain-containing protein" evidence="9">
    <location>
        <begin position="26"/>
        <end position="559"/>
    </location>
</feature>
<keyword evidence="1 6" id="KW-0768">Sushi</keyword>
<evidence type="ECO:0000256" key="9">
    <source>
        <dbReference type="SAM" id="SignalP"/>
    </source>
</evidence>
<evidence type="ECO:0000256" key="3">
    <source>
        <dbReference type="ARBA" id="ARBA00022737"/>
    </source>
</evidence>
<feature type="compositionally biased region" description="Polar residues" evidence="7">
    <location>
        <begin position="316"/>
        <end position="326"/>
    </location>
</feature>
<evidence type="ECO:0000313" key="12">
    <source>
        <dbReference type="Proteomes" id="UP000828390"/>
    </source>
</evidence>
<dbReference type="SUPFAM" id="SSF57535">
    <property type="entry name" value="Complement control module/SCR domain"/>
    <property type="match status" value="2"/>
</dbReference>
<evidence type="ECO:0000256" key="2">
    <source>
        <dbReference type="ARBA" id="ARBA00022729"/>
    </source>
</evidence>
<dbReference type="Gene3D" id="2.10.70.10">
    <property type="entry name" value="Complement Module, domain 1"/>
    <property type="match status" value="2"/>
</dbReference>
<reference evidence="11" key="2">
    <citation type="submission" date="2020-11" db="EMBL/GenBank/DDBJ databases">
        <authorList>
            <person name="McCartney M.A."/>
            <person name="Auch B."/>
            <person name="Kono T."/>
            <person name="Mallez S."/>
            <person name="Becker A."/>
            <person name="Gohl D.M."/>
            <person name="Silverstein K.A.T."/>
            <person name="Koren S."/>
            <person name="Bechman K.B."/>
            <person name="Herman A."/>
            <person name="Abrahante J.E."/>
            <person name="Garbe J."/>
        </authorList>
    </citation>
    <scope>NUCLEOTIDE SEQUENCE</scope>
    <source>
        <strain evidence="11">Duluth1</strain>
        <tissue evidence="11">Whole animal</tissue>
    </source>
</reference>
<comment type="caution">
    <text evidence="11">The sequence shown here is derived from an EMBL/GenBank/DDBJ whole genome shotgun (WGS) entry which is preliminary data.</text>
</comment>
<feature type="disulfide bond" evidence="6">
    <location>
        <begin position="83"/>
        <end position="126"/>
    </location>
</feature>
<dbReference type="EMBL" id="JAIWYP010000003">
    <property type="protein sequence ID" value="KAH3853591.1"/>
    <property type="molecule type" value="Genomic_DNA"/>
</dbReference>
<organism evidence="11 12">
    <name type="scientific">Dreissena polymorpha</name>
    <name type="common">Zebra mussel</name>
    <name type="synonym">Mytilus polymorpha</name>
    <dbReference type="NCBI Taxonomy" id="45954"/>
    <lineage>
        <taxon>Eukaryota</taxon>
        <taxon>Metazoa</taxon>
        <taxon>Spiralia</taxon>
        <taxon>Lophotrochozoa</taxon>
        <taxon>Mollusca</taxon>
        <taxon>Bivalvia</taxon>
        <taxon>Autobranchia</taxon>
        <taxon>Heteroconchia</taxon>
        <taxon>Euheterodonta</taxon>
        <taxon>Imparidentia</taxon>
        <taxon>Neoheterodontei</taxon>
        <taxon>Myida</taxon>
        <taxon>Dreissenoidea</taxon>
        <taxon>Dreissenidae</taxon>
        <taxon>Dreissena</taxon>
    </lineage>
</organism>
<accession>A0A9D4R3D3</accession>
<dbReference type="PROSITE" id="PS50923">
    <property type="entry name" value="SUSHI"/>
    <property type="match status" value="2"/>
</dbReference>
<keyword evidence="4 6" id="KW-1015">Disulfide bond</keyword>
<sequence>MEVVMDVFAVCLWICLHAVLTGADCLPPAVKNAAFTPNQTSYTDGSTVTFTCNIGYELDVQSIQTCNESRWEGKSPTCDIMKCPDFGIIDYANLNTGGGIGHDYGSIVKVTCHDSYVLDGPSSVLCQADGTLGMKPICKPLDCDSFIGMNYSCLENLILNKTLDYLKCKTDVQNTTIGLANENTSYECEASQELMYSVLSCFCDCKLSYNGSTVRPENLTNDNLAHGSVLRWSCKEGCTENTIKILECNDEKIGMLMCTCIGTTESSITTENNATKVLTVTTDGTYKHTPESNTTKEYSVTTKTTFGETSVKHASKSQSPKESTTSSVMAFGHTTESSITTQSNVTKLLAVTTEETYEHTPESNTTKEYSVSTKTTLGETSVKHASNNQGPIESTTSSVKAFGHTADKQGPQPQMQAIWAIVAVTFIVVLLILPGVILFYYKRKLCFKSSVESEDTEGLHMGNARSSHPEPTNKNEPKGTDIHATLIEGDIPTGSTPDVESEHIEGLHTETTISCQLGPETNTEPLSTEMNHEIFKESYATKSQDKGINVSENVTVTIL</sequence>
<keyword evidence="12" id="KW-1185">Reference proteome</keyword>
<name>A0A9D4R3D3_DREPO</name>
<keyword evidence="8" id="KW-0472">Membrane</keyword>
<reference evidence="11" key="1">
    <citation type="journal article" date="2019" name="bioRxiv">
        <title>The Genome of the Zebra Mussel, Dreissena polymorpha: A Resource for Invasive Species Research.</title>
        <authorList>
            <person name="McCartney M.A."/>
            <person name="Auch B."/>
            <person name="Kono T."/>
            <person name="Mallez S."/>
            <person name="Zhang Y."/>
            <person name="Obille A."/>
            <person name="Becker A."/>
            <person name="Abrahante J.E."/>
            <person name="Garbe J."/>
            <person name="Badalamenti J.P."/>
            <person name="Herman A."/>
            <person name="Mangelson H."/>
            <person name="Liachko I."/>
            <person name="Sullivan S."/>
            <person name="Sone E.D."/>
            <person name="Koren S."/>
            <person name="Silverstein K.A.T."/>
            <person name="Beckman K.B."/>
            <person name="Gohl D.M."/>
        </authorList>
    </citation>
    <scope>NUCLEOTIDE SEQUENCE</scope>
    <source>
        <strain evidence="11">Duluth1</strain>
        <tissue evidence="11">Whole animal</tissue>
    </source>
</reference>
<evidence type="ECO:0000256" key="1">
    <source>
        <dbReference type="ARBA" id="ARBA00022659"/>
    </source>
</evidence>
<dbReference type="CDD" id="cd00033">
    <property type="entry name" value="CCP"/>
    <property type="match status" value="2"/>
</dbReference>
<evidence type="ECO:0000256" key="6">
    <source>
        <dbReference type="PROSITE-ProRule" id="PRU00302"/>
    </source>
</evidence>
<dbReference type="PANTHER" id="PTHR46393:SF7">
    <property type="entry name" value="COMPLEMENT C2"/>
    <property type="match status" value="1"/>
</dbReference>
<feature type="region of interest" description="Disordered" evidence="7">
    <location>
        <begin position="454"/>
        <end position="480"/>
    </location>
</feature>
<feature type="signal peptide" evidence="9">
    <location>
        <begin position="1"/>
        <end position="25"/>
    </location>
</feature>